<evidence type="ECO:0000313" key="1">
    <source>
        <dbReference type="EMBL" id="CDO02676.1"/>
    </source>
</evidence>
<sequence>MKSYFFIIRFPEGGFFVTYLVSPSNHWLGYHMVEHLLELGFEVHGQENELDSDELTLFFGRNSSYAPFNPEKKYKTAYIFGDYSDGLTANSIHTYVLSKNSSKNLGKRHTCIHVPILFGEWMQMDKDGMYWNNSYVRFDSILFQNESIYIKDFIGELVDWNSKGIASREDLYVRSFRSEENSKLKLENSIYLRDNVPIEEKLKKVLQHYQENMIQYDNLYDNL</sequence>
<dbReference type="EMBL" id="CCAX010000001">
    <property type="protein sequence ID" value="CDO02676.1"/>
    <property type="molecule type" value="Genomic_DNA"/>
</dbReference>
<comment type="caution">
    <text evidence="1">The sequence shown here is derived from an EMBL/GenBank/DDBJ whole genome shotgun (WGS) entry which is preliminary data.</text>
</comment>
<protein>
    <submittedName>
        <fullName evidence="1">Uncharacterized protein</fullName>
    </submittedName>
</protein>
<dbReference type="Proteomes" id="UP000028863">
    <property type="component" value="Unassembled WGS sequence"/>
</dbReference>
<reference evidence="1" key="1">
    <citation type="submission" date="2014-03" db="EMBL/GenBank/DDBJ databases">
        <title>Draft genome sequencing of Oceanobacillus picturae strain S1 isolated from human gut.</title>
        <authorList>
            <person name="Croce O."/>
            <person name="Lagier J.C."/>
            <person name="Raoult D."/>
        </authorList>
    </citation>
    <scope>NUCLEOTIDE SEQUENCE [LARGE SCALE GENOMIC DNA]</scope>
    <source>
        <strain evidence="1">S1</strain>
    </source>
</reference>
<name>W9AJ48_9BACI</name>
<evidence type="ECO:0000313" key="2">
    <source>
        <dbReference type="Proteomes" id="UP000028863"/>
    </source>
</evidence>
<dbReference type="STRING" id="171693.BN988_01151"/>
<accession>W9AJ48</accession>
<dbReference type="AlphaFoldDB" id="W9AJ48"/>
<organism evidence="1 2">
    <name type="scientific">Oceanobacillus picturae</name>
    <dbReference type="NCBI Taxonomy" id="171693"/>
    <lineage>
        <taxon>Bacteria</taxon>
        <taxon>Bacillati</taxon>
        <taxon>Bacillota</taxon>
        <taxon>Bacilli</taxon>
        <taxon>Bacillales</taxon>
        <taxon>Bacillaceae</taxon>
        <taxon>Oceanobacillus</taxon>
    </lineage>
</organism>
<proteinExistence type="predicted"/>
<dbReference type="eggNOG" id="ENOG50335FI">
    <property type="taxonomic scope" value="Bacteria"/>
</dbReference>
<reference evidence="1" key="2">
    <citation type="submission" date="2014-03" db="EMBL/GenBank/DDBJ databases">
        <authorList>
            <person name="Urmite Genomes"/>
        </authorList>
    </citation>
    <scope>NUCLEOTIDE SEQUENCE</scope>
    <source>
        <strain evidence="1">S1</strain>
    </source>
</reference>
<keyword evidence="2" id="KW-1185">Reference proteome</keyword>
<gene>
    <name evidence="1" type="ORF">BN988_01151</name>
</gene>